<accession>A0A081N2B5</accession>
<dbReference type="NCBIfam" id="TIGR01890">
    <property type="entry name" value="N-Ac-Glu-synth"/>
    <property type="match status" value="1"/>
</dbReference>
<dbReference type="EMBL" id="JOKG01000004">
    <property type="protein sequence ID" value="KEQ12588.1"/>
    <property type="molecule type" value="Genomic_DNA"/>
</dbReference>
<dbReference type="NCBIfam" id="NF003641">
    <property type="entry name" value="PRK05279.1"/>
    <property type="match status" value="1"/>
</dbReference>
<evidence type="ECO:0000313" key="10">
    <source>
        <dbReference type="EMBL" id="KEQ12588.1"/>
    </source>
</evidence>
<dbReference type="PROSITE" id="PS51186">
    <property type="entry name" value="GNAT"/>
    <property type="match status" value="1"/>
</dbReference>
<dbReference type="UniPathway" id="UPA00068">
    <property type="reaction ID" value="UER00106"/>
</dbReference>
<comment type="caution">
    <text evidence="10">The sequence shown here is derived from an EMBL/GenBank/DDBJ whole genome shotgun (WGS) entry which is preliminary data.</text>
</comment>
<evidence type="ECO:0000313" key="11">
    <source>
        <dbReference type="Proteomes" id="UP000028006"/>
    </source>
</evidence>
<dbReference type="InterPro" id="IPR001048">
    <property type="entry name" value="Asp/Glu/Uridylate_kinase"/>
</dbReference>
<dbReference type="GO" id="GO:0004042">
    <property type="term" value="F:L-glutamate N-acetyltransferase activity"/>
    <property type="evidence" value="ECO:0007669"/>
    <property type="project" value="UniProtKB-UniRule"/>
</dbReference>
<dbReference type="PANTHER" id="PTHR30602:SF12">
    <property type="entry name" value="AMINO-ACID ACETYLTRANSFERASE NAGS1, CHLOROPLASTIC-RELATED"/>
    <property type="match status" value="1"/>
</dbReference>
<evidence type="ECO:0000256" key="2">
    <source>
        <dbReference type="ARBA" id="ARBA00009145"/>
    </source>
</evidence>
<dbReference type="Proteomes" id="UP000028006">
    <property type="component" value="Unassembled WGS sequence"/>
</dbReference>
<dbReference type="GO" id="GO:0005737">
    <property type="term" value="C:cytoplasm"/>
    <property type="evidence" value="ECO:0007669"/>
    <property type="project" value="UniProtKB-SubCell"/>
</dbReference>
<comment type="pathway">
    <text evidence="1 8">Amino-acid biosynthesis; L-arginine biosynthesis; N(2)-acetyl-L-ornithine from L-glutamate: step 1/4.</text>
</comment>
<organism evidence="10 11">
    <name type="scientific">Endozoicomonas montiporae</name>
    <dbReference type="NCBI Taxonomy" id="1027273"/>
    <lineage>
        <taxon>Bacteria</taxon>
        <taxon>Pseudomonadati</taxon>
        <taxon>Pseudomonadota</taxon>
        <taxon>Gammaproteobacteria</taxon>
        <taxon>Oceanospirillales</taxon>
        <taxon>Endozoicomonadaceae</taxon>
        <taxon>Endozoicomonas</taxon>
    </lineage>
</organism>
<feature type="domain" description="N-acetyltransferase" evidence="9">
    <location>
        <begin position="294"/>
        <end position="433"/>
    </location>
</feature>
<dbReference type="AlphaFoldDB" id="A0A081N2B5"/>
<keyword evidence="11" id="KW-1185">Reference proteome</keyword>
<evidence type="ECO:0000256" key="4">
    <source>
        <dbReference type="ARBA" id="ARBA00022605"/>
    </source>
</evidence>
<comment type="catalytic activity">
    <reaction evidence="7 8">
        <text>L-glutamate + acetyl-CoA = N-acetyl-L-glutamate + CoA + H(+)</text>
        <dbReference type="Rhea" id="RHEA:24292"/>
        <dbReference type="ChEBI" id="CHEBI:15378"/>
        <dbReference type="ChEBI" id="CHEBI:29985"/>
        <dbReference type="ChEBI" id="CHEBI:44337"/>
        <dbReference type="ChEBI" id="CHEBI:57287"/>
        <dbReference type="ChEBI" id="CHEBI:57288"/>
        <dbReference type="EC" id="2.3.1.1"/>
    </reaction>
</comment>
<keyword evidence="5 8" id="KW-0808">Transferase</keyword>
<dbReference type="PIRSF" id="PIRSF000423">
    <property type="entry name" value="ArgA"/>
    <property type="match status" value="1"/>
</dbReference>
<dbReference type="PANTHER" id="PTHR30602">
    <property type="entry name" value="AMINO-ACID ACETYLTRANSFERASE"/>
    <property type="match status" value="1"/>
</dbReference>
<keyword evidence="6 8" id="KW-0012">Acyltransferase</keyword>
<dbReference type="Gene3D" id="3.40.1160.10">
    <property type="entry name" value="Acetylglutamate kinase-like"/>
    <property type="match status" value="1"/>
</dbReference>
<evidence type="ECO:0000256" key="8">
    <source>
        <dbReference type="HAMAP-Rule" id="MF_01105"/>
    </source>
</evidence>
<comment type="subcellular location">
    <subcellularLocation>
        <location evidence="8">Cytoplasm</location>
    </subcellularLocation>
</comment>
<dbReference type="EC" id="2.3.1.1" evidence="8"/>
<evidence type="ECO:0000259" key="9">
    <source>
        <dbReference type="PROSITE" id="PS51186"/>
    </source>
</evidence>
<keyword evidence="8" id="KW-0963">Cytoplasm</keyword>
<dbReference type="Pfam" id="PF00696">
    <property type="entry name" value="AA_kinase"/>
    <property type="match status" value="1"/>
</dbReference>
<dbReference type="CDD" id="cd04301">
    <property type="entry name" value="NAT_SF"/>
    <property type="match status" value="1"/>
</dbReference>
<dbReference type="Pfam" id="PF00583">
    <property type="entry name" value="Acetyltransf_1"/>
    <property type="match status" value="1"/>
</dbReference>
<dbReference type="eggNOG" id="COG0548">
    <property type="taxonomic scope" value="Bacteria"/>
</dbReference>
<dbReference type="Gene3D" id="3.40.630.30">
    <property type="match status" value="1"/>
</dbReference>
<gene>
    <name evidence="8" type="primary">argA</name>
    <name evidence="10" type="ORF">GZ77_18965</name>
</gene>
<keyword evidence="4 8" id="KW-0028">Amino-acid biosynthesis</keyword>
<comment type="similarity">
    <text evidence="2 8">Belongs to the acetyltransferase family. ArgA subfamily.</text>
</comment>
<dbReference type="SUPFAM" id="SSF55729">
    <property type="entry name" value="Acyl-CoA N-acyltransferases (Nat)"/>
    <property type="match status" value="1"/>
</dbReference>
<dbReference type="GO" id="GO:0006526">
    <property type="term" value="P:L-arginine biosynthetic process"/>
    <property type="evidence" value="ECO:0007669"/>
    <property type="project" value="UniProtKB-UniRule"/>
</dbReference>
<evidence type="ECO:0000256" key="7">
    <source>
        <dbReference type="ARBA" id="ARBA00048372"/>
    </source>
</evidence>
<sequence length="440" mass="49070">MNDFSTEYVKFFRQSSPYIHAHHGKTFVITLGGEALAHENLTNIINDIALLSSLGVRMVLVYGARPQIECRLKEKGLQSDFCQNRRITDKQSLECVMDAVGNLRALIESRLSSSLVNSPMQGASIRVVSGNFVTAKPLGVLDGIDFQHTGGVRRIDDKAIHQLLDNDYIVLLPCLGLSPTGEVFNIEVEELATHTAIHLQAEKLILFGKQAGVVGENGQLISQLSPGVAGRYLDELKKQDEQIHLTRLLSSAITACLGGVERAQLVNFQEDGSLLLELFTRDGRGTMISADRYEEIRTATIEDVTGILELIRPLEEAGALRRRSRKELEREIGLFRVIDLDGTIIGCAAIHPFPGEKTAELACLVVHPEYRRNQRGDSLLEAIVEQAKQQKLEQVFVLTTQTIHWFIERGFRQTNAEALPPSKRQQYNVKRQSKILMLVI</sequence>
<dbReference type="CDD" id="cd04237">
    <property type="entry name" value="AAK_NAGS-ABP"/>
    <property type="match status" value="1"/>
</dbReference>
<dbReference type="HAMAP" id="MF_01105">
    <property type="entry name" value="N_acetyl_glu_synth"/>
    <property type="match status" value="1"/>
</dbReference>
<proteinExistence type="inferred from homology"/>
<dbReference type="InterPro" id="IPR000182">
    <property type="entry name" value="GNAT_dom"/>
</dbReference>
<protein>
    <recommendedName>
        <fullName evidence="8">Amino-acid acetyltransferase</fullName>
        <ecNumber evidence="8">2.3.1.1</ecNumber>
    </recommendedName>
    <alternativeName>
        <fullName evidence="8">N-acetylglutamate synthase</fullName>
        <shortName evidence="8">AGS</shortName>
        <shortName evidence="8">NAGS</shortName>
    </alternativeName>
</protein>
<dbReference type="eggNOG" id="COG1246">
    <property type="taxonomic scope" value="Bacteria"/>
</dbReference>
<evidence type="ECO:0000256" key="5">
    <source>
        <dbReference type="ARBA" id="ARBA00022679"/>
    </source>
</evidence>
<dbReference type="RefSeq" id="WP_034877945.1">
    <property type="nucleotide sequence ID" value="NZ_JOKG01000004.1"/>
</dbReference>
<keyword evidence="3 8" id="KW-0055">Arginine biosynthesis</keyword>
<evidence type="ECO:0000256" key="6">
    <source>
        <dbReference type="ARBA" id="ARBA00023315"/>
    </source>
</evidence>
<name>A0A081N2B5_9GAMM</name>
<dbReference type="InterPro" id="IPR010167">
    <property type="entry name" value="NH2A_AcTrfase"/>
</dbReference>
<dbReference type="InterPro" id="IPR036393">
    <property type="entry name" value="AceGlu_kinase-like_sf"/>
</dbReference>
<evidence type="ECO:0000256" key="1">
    <source>
        <dbReference type="ARBA" id="ARBA00004925"/>
    </source>
</evidence>
<dbReference type="InterPro" id="IPR016181">
    <property type="entry name" value="Acyl_CoA_acyltransferase"/>
</dbReference>
<evidence type="ECO:0000256" key="3">
    <source>
        <dbReference type="ARBA" id="ARBA00022571"/>
    </source>
</evidence>
<comment type="miscellaneous">
    <text evidence="8">In bacteria which possess the bifunctional enzyme ornithine acetyltransferase/N-acetylglutamate synthase (ArgJ), ArgA fulfills an anaplerotic role.</text>
</comment>
<reference evidence="10 11" key="1">
    <citation type="submission" date="2014-06" db="EMBL/GenBank/DDBJ databases">
        <title>Whole Genome Sequences of Three Symbiotic Endozoicomonas Bacteria.</title>
        <authorList>
            <person name="Neave M.J."/>
            <person name="Apprill A."/>
            <person name="Voolstra C.R."/>
        </authorList>
    </citation>
    <scope>NUCLEOTIDE SEQUENCE [LARGE SCALE GENOMIC DNA]</scope>
    <source>
        <strain evidence="10 11">LMG 24815</strain>
    </source>
</reference>
<dbReference type="SUPFAM" id="SSF53633">
    <property type="entry name" value="Carbamate kinase-like"/>
    <property type="match status" value="1"/>
</dbReference>
<dbReference type="InterPro" id="IPR033719">
    <property type="entry name" value="NAGS_kin"/>
</dbReference>